<feature type="region of interest" description="Disordered" evidence="1">
    <location>
        <begin position="41"/>
        <end position="69"/>
    </location>
</feature>
<organism evidence="2">
    <name type="scientific">Arundo donax</name>
    <name type="common">Giant reed</name>
    <name type="synonym">Donax arundinaceus</name>
    <dbReference type="NCBI Taxonomy" id="35708"/>
    <lineage>
        <taxon>Eukaryota</taxon>
        <taxon>Viridiplantae</taxon>
        <taxon>Streptophyta</taxon>
        <taxon>Embryophyta</taxon>
        <taxon>Tracheophyta</taxon>
        <taxon>Spermatophyta</taxon>
        <taxon>Magnoliopsida</taxon>
        <taxon>Liliopsida</taxon>
        <taxon>Poales</taxon>
        <taxon>Poaceae</taxon>
        <taxon>PACMAD clade</taxon>
        <taxon>Arundinoideae</taxon>
        <taxon>Arundineae</taxon>
        <taxon>Arundo</taxon>
    </lineage>
</organism>
<sequence>MFDEIPEQRHNYADIHLRFSCRSSARADGRWRMAHVQPWQWRPRQQNRATSMDAPSTQNLATHDTSAHPASGRVLRDAMPMPIISSTPLAPHHCLSPAACTVARHGVACNMDYEMEVICAADAVVKCGDARAAATAMPPPPGACSGTTSTNGHMLHQHIR</sequence>
<reference evidence="2" key="2">
    <citation type="journal article" date="2015" name="Data Brief">
        <title>Shoot transcriptome of the giant reed, Arundo donax.</title>
        <authorList>
            <person name="Barrero R.A."/>
            <person name="Guerrero F.D."/>
            <person name="Moolhuijzen P."/>
            <person name="Goolsby J.A."/>
            <person name="Tidwell J."/>
            <person name="Bellgard S.E."/>
            <person name="Bellgard M.I."/>
        </authorList>
    </citation>
    <scope>NUCLEOTIDE SEQUENCE</scope>
    <source>
        <tissue evidence="2">Shoot tissue taken approximately 20 cm above the soil surface</tissue>
    </source>
</reference>
<evidence type="ECO:0000256" key="1">
    <source>
        <dbReference type="SAM" id="MobiDB-lite"/>
    </source>
</evidence>
<dbReference type="AlphaFoldDB" id="A0A0A9EY45"/>
<dbReference type="EMBL" id="GBRH01193987">
    <property type="protein sequence ID" value="JAE03909.1"/>
    <property type="molecule type" value="Transcribed_RNA"/>
</dbReference>
<name>A0A0A9EY45_ARUDO</name>
<feature type="region of interest" description="Disordered" evidence="1">
    <location>
        <begin position="137"/>
        <end position="160"/>
    </location>
</feature>
<protein>
    <submittedName>
        <fullName evidence="2">Uncharacterized protein</fullName>
    </submittedName>
</protein>
<feature type="compositionally biased region" description="Polar residues" evidence="1">
    <location>
        <begin position="47"/>
        <end position="64"/>
    </location>
</feature>
<reference evidence="2" key="1">
    <citation type="submission" date="2014-09" db="EMBL/GenBank/DDBJ databases">
        <authorList>
            <person name="Magalhaes I.L.F."/>
            <person name="Oliveira U."/>
            <person name="Santos F.R."/>
            <person name="Vidigal T.H.D.A."/>
            <person name="Brescovit A.D."/>
            <person name="Santos A.J."/>
        </authorList>
    </citation>
    <scope>NUCLEOTIDE SEQUENCE</scope>
    <source>
        <tissue evidence="2">Shoot tissue taken approximately 20 cm above the soil surface</tissue>
    </source>
</reference>
<evidence type="ECO:0000313" key="2">
    <source>
        <dbReference type="EMBL" id="JAE03909.1"/>
    </source>
</evidence>
<accession>A0A0A9EY45</accession>
<proteinExistence type="predicted"/>